<reference evidence="1 2" key="1">
    <citation type="journal article" date="2007" name="Science">
        <title>The Chlamydomonas genome reveals the evolution of key animal and plant functions.</title>
        <authorList>
            <person name="Merchant S.S."/>
            <person name="Prochnik S.E."/>
            <person name="Vallon O."/>
            <person name="Harris E.H."/>
            <person name="Karpowicz S.J."/>
            <person name="Witman G.B."/>
            <person name="Terry A."/>
            <person name="Salamov A."/>
            <person name="Fritz-Laylin L.K."/>
            <person name="Marechal-Drouard L."/>
            <person name="Marshall W.F."/>
            <person name="Qu L.H."/>
            <person name="Nelson D.R."/>
            <person name="Sanderfoot A.A."/>
            <person name="Spalding M.H."/>
            <person name="Kapitonov V.V."/>
            <person name="Ren Q."/>
            <person name="Ferris P."/>
            <person name="Lindquist E."/>
            <person name="Shapiro H."/>
            <person name="Lucas S.M."/>
            <person name="Grimwood J."/>
            <person name="Schmutz J."/>
            <person name="Cardol P."/>
            <person name="Cerutti H."/>
            <person name="Chanfreau G."/>
            <person name="Chen C.L."/>
            <person name="Cognat V."/>
            <person name="Croft M.T."/>
            <person name="Dent R."/>
            <person name="Dutcher S."/>
            <person name="Fernandez E."/>
            <person name="Fukuzawa H."/>
            <person name="Gonzalez-Ballester D."/>
            <person name="Gonzalez-Halphen D."/>
            <person name="Hallmann A."/>
            <person name="Hanikenne M."/>
            <person name="Hippler M."/>
            <person name="Inwood W."/>
            <person name="Jabbari K."/>
            <person name="Kalanon M."/>
            <person name="Kuras R."/>
            <person name="Lefebvre P.A."/>
            <person name="Lemaire S.D."/>
            <person name="Lobanov A.V."/>
            <person name="Lohr M."/>
            <person name="Manuell A."/>
            <person name="Meier I."/>
            <person name="Mets L."/>
            <person name="Mittag M."/>
            <person name="Mittelmeier T."/>
            <person name="Moroney J.V."/>
            <person name="Moseley J."/>
            <person name="Napoli C."/>
            <person name="Nedelcu A.M."/>
            <person name="Niyogi K."/>
            <person name="Novoselov S.V."/>
            <person name="Paulsen I.T."/>
            <person name="Pazour G."/>
            <person name="Purton S."/>
            <person name="Ral J.P."/>
            <person name="Riano-Pachon D.M."/>
            <person name="Riekhof W."/>
            <person name="Rymarquis L."/>
            <person name="Schroda M."/>
            <person name="Stern D."/>
            <person name="Umen J."/>
            <person name="Willows R."/>
            <person name="Wilson N."/>
            <person name="Zimmer S.L."/>
            <person name="Allmer J."/>
            <person name="Balk J."/>
            <person name="Bisova K."/>
            <person name="Chen C.J."/>
            <person name="Elias M."/>
            <person name="Gendler K."/>
            <person name="Hauser C."/>
            <person name="Lamb M.R."/>
            <person name="Ledford H."/>
            <person name="Long J.C."/>
            <person name="Minagawa J."/>
            <person name="Page M.D."/>
            <person name="Pan J."/>
            <person name="Pootakham W."/>
            <person name="Roje S."/>
            <person name="Rose A."/>
            <person name="Stahlberg E."/>
            <person name="Terauchi A.M."/>
            <person name="Yang P."/>
            <person name="Ball S."/>
            <person name="Bowler C."/>
            <person name="Dieckmann C.L."/>
            <person name="Gladyshev V.N."/>
            <person name="Green P."/>
            <person name="Jorgensen R."/>
            <person name="Mayfield S."/>
            <person name="Mueller-Roeber B."/>
            <person name="Rajamani S."/>
            <person name="Sayre R.T."/>
            <person name="Brokstein P."/>
            <person name="Dubchak I."/>
            <person name="Goodstein D."/>
            <person name="Hornick L."/>
            <person name="Huang Y.W."/>
            <person name="Jhaveri J."/>
            <person name="Luo Y."/>
            <person name="Martinez D."/>
            <person name="Ngau W.C."/>
            <person name="Otillar B."/>
            <person name="Poliakov A."/>
            <person name="Porter A."/>
            <person name="Szajkowski L."/>
            <person name="Werner G."/>
            <person name="Zhou K."/>
            <person name="Grigoriev I.V."/>
            <person name="Rokhsar D.S."/>
            <person name="Grossman A.R."/>
        </authorList>
    </citation>
    <scope>NUCLEOTIDE SEQUENCE [LARGE SCALE GENOMIC DNA]</scope>
    <source>
        <strain evidence="2">CC-503</strain>
    </source>
</reference>
<dbReference type="InParanoid" id="A0A2K3CUG5"/>
<name>A0A2K3CUG5_CHLRE</name>
<dbReference type="RefSeq" id="XP_042915854.1">
    <property type="nucleotide sequence ID" value="XM_043071090.1"/>
</dbReference>
<dbReference type="GO" id="GO:0006488">
    <property type="term" value="P:dolichol-linked oligosaccharide biosynthetic process"/>
    <property type="evidence" value="ECO:0007669"/>
    <property type="project" value="InterPro"/>
</dbReference>
<organism evidence="1 2">
    <name type="scientific">Chlamydomonas reinhardtii</name>
    <name type="common">Chlamydomonas smithii</name>
    <dbReference type="NCBI Taxonomy" id="3055"/>
    <lineage>
        <taxon>Eukaryota</taxon>
        <taxon>Viridiplantae</taxon>
        <taxon>Chlorophyta</taxon>
        <taxon>core chlorophytes</taxon>
        <taxon>Chlorophyceae</taxon>
        <taxon>CS clade</taxon>
        <taxon>Chlamydomonadales</taxon>
        <taxon>Chlamydomonadaceae</taxon>
        <taxon>Chlamydomonas</taxon>
    </lineage>
</organism>
<sequence>MESIIARTRRFSLSAKLLYHLRMADLLFVQWKQLAKTYPRAAVYVGRLYCCVLRRRRVSQGVEGARAWRRAAFCRDVRWGRRRVQHYA</sequence>
<dbReference type="Pfam" id="PF08660">
    <property type="entry name" value="Alg14"/>
    <property type="match status" value="1"/>
</dbReference>
<protein>
    <submittedName>
        <fullName evidence="1">Uncharacterized protein</fullName>
    </submittedName>
</protein>
<gene>
    <name evidence="1" type="ORF">CHLRE_16g667701v5</name>
</gene>
<evidence type="ECO:0000313" key="1">
    <source>
        <dbReference type="EMBL" id="PNW71923.1"/>
    </source>
</evidence>
<keyword evidence="2" id="KW-1185">Reference proteome</keyword>
<dbReference type="Gramene" id="PNW71923">
    <property type="protein sequence ID" value="PNW71923"/>
    <property type="gene ID" value="CHLRE_16g667701v5"/>
</dbReference>
<dbReference type="KEGG" id="cre:CHLRE_16g667701v5"/>
<proteinExistence type="predicted"/>
<evidence type="ECO:0000313" key="2">
    <source>
        <dbReference type="Proteomes" id="UP000006906"/>
    </source>
</evidence>
<dbReference type="EMBL" id="CM008977">
    <property type="protein sequence ID" value="PNW71923.1"/>
    <property type="molecule type" value="Genomic_DNA"/>
</dbReference>
<dbReference type="STRING" id="3055.A0A2K3CUG5"/>
<dbReference type="GeneID" id="66056608"/>
<dbReference type="AlphaFoldDB" id="A0A2K3CUG5"/>
<accession>A0A2K3CUG5</accession>
<dbReference type="InterPro" id="IPR013969">
    <property type="entry name" value="Oligosacch_biosynth_Alg14"/>
</dbReference>
<dbReference type="OrthoDB" id="17098at2759"/>
<dbReference type="Proteomes" id="UP000006906">
    <property type="component" value="Chromosome 16"/>
</dbReference>